<reference evidence="3" key="1">
    <citation type="journal article" date="2019" name="Int. J. Syst. Evol. Microbiol.">
        <title>The Global Catalogue of Microorganisms (GCM) 10K type strain sequencing project: providing services to taxonomists for standard genome sequencing and annotation.</title>
        <authorList>
            <consortium name="The Broad Institute Genomics Platform"/>
            <consortium name="The Broad Institute Genome Sequencing Center for Infectious Disease"/>
            <person name="Wu L."/>
            <person name="Ma J."/>
        </authorList>
    </citation>
    <scope>NUCLEOTIDE SEQUENCE [LARGE SCALE GENOMIC DNA]</scope>
    <source>
        <strain evidence="3">CECT 8289</strain>
    </source>
</reference>
<dbReference type="EMBL" id="JBHSCZ010000002">
    <property type="protein sequence ID" value="MFC4263366.1"/>
    <property type="molecule type" value="Genomic_DNA"/>
</dbReference>
<sequence length="88" mass="10517">MHTILFYRFYFLALWAALQVATVVLAFRYNLFGLRHKKYFHFNPAALELLNINITKLTKTNLVVYATFCIKDRNLKQLSKKNEKLYLQ</sequence>
<keyword evidence="1" id="KW-1133">Transmembrane helix</keyword>
<evidence type="ECO:0000256" key="1">
    <source>
        <dbReference type="SAM" id="Phobius"/>
    </source>
</evidence>
<dbReference type="Proteomes" id="UP001595907">
    <property type="component" value="Unassembled WGS sequence"/>
</dbReference>
<name>A0ABV8QU23_9BACT</name>
<organism evidence="2 3">
    <name type="scientific">Ferruginibacter yonginensis</name>
    <dbReference type="NCBI Taxonomy" id="1310416"/>
    <lineage>
        <taxon>Bacteria</taxon>
        <taxon>Pseudomonadati</taxon>
        <taxon>Bacteroidota</taxon>
        <taxon>Chitinophagia</taxon>
        <taxon>Chitinophagales</taxon>
        <taxon>Chitinophagaceae</taxon>
        <taxon>Ferruginibacter</taxon>
    </lineage>
</organism>
<proteinExistence type="predicted"/>
<gene>
    <name evidence="2" type="ORF">ACFOWM_10780</name>
</gene>
<protein>
    <recommendedName>
        <fullName evidence="4">Secreted protein</fullName>
    </recommendedName>
</protein>
<evidence type="ECO:0000313" key="3">
    <source>
        <dbReference type="Proteomes" id="UP001595907"/>
    </source>
</evidence>
<accession>A0ABV8QU23</accession>
<evidence type="ECO:0008006" key="4">
    <source>
        <dbReference type="Google" id="ProtNLM"/>
    </source>
</evidence>
<dbReference type="RefSeq" id="WP_379709823.1">
    <property type="nucleotide sequence ID" value="NZ_JBHSCZ010000002.1"/>
</dbReference>
<keyword evidence="1" id="KW-0472">Membrane</keyword>
<keyword evidence="1" id="KW-0812">Transmembrane</keyword>
<keyword evidence="3" id="KW-1185">Reference proteome</keyword>
<evidence type="ECO:0000313" key="2">
    <source>
        <dbReference type="EMBL" id="MFC4263366.1"/>
    </source>
</evidence>
<comment type="caution">
    <text evidence="2">The sequence shown here is derived from an EMBL/GenBank/DDBJ whole genome shotgun (WGS) entry which is preliminary data.</text>
</comment>
<feature type="transmembrane region" description="Helical" evidence="1">
    <location>
        <begin position="6"/>
        <end position="27"/>
    </location>
</feature>